<keyword evidence="1" id="KW-0472">Membrane</keyword>
<comment type="caution">
    <text evidence="2">The sequence shown here is derived from an EMBL/GenBank/DDBJ whole genome shotgun (WGS) entry which is preliminary data.</text>
</comment>
<evidence type="ECO:0000256" key="1">
    <source>
        <dbReference type="SAM" id="Phobius"/>
    </source>
</evidence>
<dbReference type="Proteomes" id="UP000230431">
    <property type="component" value="Unassembled WGS sequence"/>
</dbReference>
<keyword evidence="1" id="KW-1133">Transmembrane helix</keyword>
<feature type="transmembrane region" description="Helical" evidence="1">
    <location>
        <begin position="12"/>
        <end position="33"/>
    </location>
</feature>
<organism evidence="2 3">
    <name type="scientific">Candidatus Vogelbacteria bacterium CG10_big_fil_rev_8_21_14_0_10_49_38</name>
    <dbReference type="NCBI Taxonomy" id="1975043"/>
    <lineage>
        <taxon>Bacteria</taxon>
        <taxon>Candidatus Vogeliibacteriota</taxon>
    </lineage>
</organism>
<dbReference type="AlphaFoldDB" id="A0A2H0RHW8"/>
<evidence type="ECO:0000313" key="2">
    <source>
        <dbReference type="EMBL" id="PIR46040.1"/>
    </source>
</evidence>
<name>A0A2H0RHW8_9BACT</name>
<evidence type="ECO:0000313" key="3">
    <source>
        <dbReference type="Proteomes" id="UP000230431"/>
    </source>
</evidence>
<feature type="non-terminal residue" evidence="2">
    <location>
        <position position="163"/>
    </location>
</feature>
<sequence>MITDFLASKKIYFWFLALIVIFLGADSTLAYVASSSNYRLERDSLNSGGVDLATSTNYRTTSTLGEISGLFLGFGANLAAGYRYLDSTQAAAEPVLGCTDSSATNYDPLATTDDGSCVFPVGGGQGGPSATTTPTVTNALTFTAVYATTTQAINLAWTNPQTF</sequence>
<gene>
    <name evidence="2" type="ORF">COV08_02070</name>
</gene>
<keyword evidence="1" id="KW-0812">Transmembrane</keyword>
<reference evidence="2 3" key="1">
    <citation type="submission" date="2017-09" db="EMBL/GenBank/DDBJ databases">
        <title>Depth-based differentiation of microbial function through sediment-hosted aquifers and enrichment of novel symbionts in the deep terrestrial subsurface.</title>
        <authorList>
            <person name="Probst A.J."/>
            <person name="Ladd B."/>
            <person name="Jarett J.K."/>
            <person name="Geller-Mcgrath D.E."/>
            <person name="Sieber C.M."/>
            <person name="Emerson J.B."/>
            <person name="Anantharaman K."/>
            <person name="Thomas B.C."/>
            <person name="Malmstrom R."/>
            <person name="Stieglmeier M."/>
            <person name="Klingl A."/>
            <person name="Woyke T."/>
            <person name="Ryan C.M."/>
            <person name="Banfield J.F."/>
        </authorList>
    </citation>
    <scope>NUCLEOTIDE SEQUENCE [LARGE SCALE GENOMIC DNA]</scope>
    <source>
        <strain evidence="2">CG10_big_fil_rev_8_21_14_0_10_49_38</strain>
    </source>
</reference>
<proteinExistence type="predicted"/>
<dbReference type="EMBL" id="PCYK01000014">
    <property type="protein sequence ID" value="PIR46040.1"/>
    <property type="molecule type" value="Genomic_DNA"/>
</dbReference>
<accession>A0A2H0RHW8</accession>
<protein>
    <submittedName>
        <fullName evidence="2">Uncharacterized protein</fullName>
    </submittedName>
</protein>